<feature type="domain" description="OmpR/PhoB-type" evidence="4">
    <location>
        <begin position="190"/>
        <end position="287"/>
    </location>
</feature>
<keyword evidence="3" id="KW-0472">Membrane</keyword>
<dbReference type="PATRIC" id="fig|1137281.3.peg.1442"/>
<protein>
    <submittedName>
        <fullName evidence="5">Two-component system response regulator</fullName>
    </submittedName>
</protein>
<gene>
    <name evidence="5" type="ORF">D778_00007</name>
</gene>
<dbReference type="GO" id="GO:0006355">
    <property type="term" value="P:regulation of DNA-templated transcription"/>
    <property type="evidence" value="ECO:0007669"/>
    <property type="project" value="InterPro"/>
</dbReference>
<dbReference type="SUPFAM" id="SSF46894">
    <property type="entry name" value="C-terminal effector domain of the bipartite response regulators"/>
    <property type="match status" value="1"/>
</dbReference>
<feature type="DNA-binding region" description="OmpR/PhoB-type" evidence="2">
    <location>
        <begin position="190"/>
        <end position="287"/>
    </location>
</feature>
<dbReference type="GO" id="GO:0000160">
    <property type="term" value="P:phosphorelay signal transduction system"/>
    <property type="evidence" value="ECO:0007669"/>
    <property type="project" value="InterPro"/>
</dbReference>
<keyword evidence="3" id="KW-1133">Transmembrane helix</keyword>
<evidence type="ECO:0000256" key="3">
    <source>
        <dbReference type="SAM" id="Phobius"/>
    </source>
</evidence>
<evidence type="ECO:0000259" key="4">
    <source>
        <dbReference type="PROSITE" id="PS51755"/>
    </source>
</evidence>
<dbReference type="eggNOG" id="COG0745">
    <property type="taxonomic scope" value="Bacteria"/>
</dbReference>
<dbReference type="GeneID" id="98641322"/>
<evidence type="ECO:0000313" key="6">
    <source>
        <dbReference type="Proteomes" id="UP000012024"/>
    </source>
</evidence>
<organism evidence="5 6">
    <name type="scientific">Xanthomarina gelatinilytica</name>
    <dbReference type="NCBI Taxonomy" id="1137281"/>
    <lineage>
        <taxon>Bacteria</taxon>
        <taxon>Pseudomonadati</taxon>
        <taxon>Bacteroidota</taxon>
        <taxon>Flavobacteriia</taxon>
        <taxon>Flavobacteriales</taxon>
        <taxon>Flavobacteriaceae</taxon>
        <taxon>Xanthomarina</taxon>
    </lineage>
</organism>
<evidence type="ECO:0000256" key="1">
    <source>
        <dbReference type="ARBA" id="ARBA00023125"/>
    </source>
</evidence>
<dbReference type="InterPro" id="IPR001867">
    <property type="entry name" value="OmpR/PhoB-type_DNA-bd"/>
</dbReference>
<evidence type="ECO:0000313" key="5">
    <source>
        <dbReference type="EMBL" id="EMQ95010.1"/>
    </source>
</evidence>
<keyword evidence="1 2" id="KW-0238">DNA-binding</keyword>
<dbReference type="OrthoDB" id="7556122at2"/>
<dbReference type="PROSITE" id="PS51755">
    <property type="entry name" value="OMPR_PHOB"/>
    <property type="match status" value="1"/>
</dbReference>
<dbReference type="SMART" id="SM00862">
    <property type="entry name" value="Trans_reg_C"/>
    <property type="match status" value="1"/>
</dbReference>
<accession>M7MJG0</accession>
<feature type="transmembrane region" description="Helical" evidence="3">
    <location>
        <begin position="158"/>
        <end position="175"/>
    </location>
</feature>
<dbReference type="Pfam" id="PF00486">
    <property type="entry name" value="Trans_reg_C"/>
    <property type="match status" value="1"/>
</dbReference>
<keyword evidence="6" id="KW-1185">Reference proteome</keyword>
<dbReference type="EMBL" id="ANLA01000010">
    <property type="protein sequence ID" value="EMQ95010.1"/>
    <property type="molecule type" value="Genomic_DNA"/>
</dbReference>
<dbReference type="GO" id="GO:0003677">
    <property type="term" value="F:DNA binding"/>
    <property type="evidence" value="ECO:0007669"/>
    <property type="project" value="UniProtKB-UniRule"/>
</dbReference>
<dbReference type="AlphaFoldDB" id="M7MJG0"/>
<proteinExistence type="predicted"/>
<dbReference type="InterPro" id="IPR016032">
    <property type="entry name" value="Sig_transdc_resp-reg_C-effctor"/>
</dbReference>
<dbReference type="InterPro" id="IPR036388">
    <property type="entry name" value="WH-like_DNA-bd_sf"/>
</dbReference>
<sequence length="289" mass="32590">MKKRIFFILSGLSVLAFSFWFLMSSEEPNQLFSQKVKVALRAVGHQLLLAHGDSTSLVMPVTSLTENTYQLSFQKPLSLDPSALVVVIDSVFQKAELPKDYLVETLACEAQEVAYSYQIVNQVENNIVPCAGRILPENCYAIHLSFKPLGTKSINKEYISYALMLCGFVLLLLGFKQKTQDEKSKALDTPAFETIGSFRFYPEQNKLVKQAEEISLSKKECELLEIFAAKPNQVIKRDELTKKVWEDHGVIVGRSLDTYISKLRKKLEADSSIKIINVHGVGYKLEINT</sequence>
<dbReference type="RefSeq" id="WP_007649158.1">
    <property type="nucleotide sequence ID" value="NZ_ANLA01000010.1"/>
</dbReference>
<dbReference type="Gene3D" id="1.10.10.10">
    <property type="entry name" value="Winged helix-like DNA-binding domain superfamily/Winged helix DNA-binding domain"/>
    <property type="match status" value="1"/>
</dbReference>
<evidence type="ECO:0000256" key="2">
    <source>
        <dbReference type="PROSITE-ProRule" id="PRU01091"/>
    </source>
</evidence>
<comment type="caution">
    <text evidence="5">The sequence shown here is derived from an EMBL/GenBank/DDBJ whole genome shotgun (WGS) entry which is preliminary data.</text>
</comment>
<name>M7MJG0_9FLAO</name>
<dbReference type="Proteomes" id="UP000012024">
    <property type="component" value="Unassembled WGS sequence"/>
</dbReference>
<keyword evidence="3" id="KW-0812">Transmembrane</keyword>
<reference evidence="5 6" key="1">
    <citation type="submission" date="2012-12" db="EMBL/GenBank/DDBJ databases">
        <title>Genome assembly of Formosa sp. AK20.</title>
        <authorList>
            <person name="Kumar R."/>
            <person name="Khatri I."/>
            <person name="Vaidya B."/>
            <person name="Subramanian S."/>
            <person name="Pinnaka A."/>
        </authorList>
    </citation>
    <scope>NUCLEOTIDE SEQUENCE [LARGE SCALE GENOMIC DNA]</scope>
    <source>
        <strain evidence="5 6">AK20</strain>
    </source>
</reference>
<dbReference type="CDD" id="cd00383">
    <property type="entry name" value="trans_reg_C"/>
    <property type="match status" value="1"/>
</dbReference>